<gene>
    <name evidence="8" type="ORF">COLO4_31916</name>
</gene>
<keyword evidence="2" id="KW-0963">Cytoplasm</keyword>
<dbReference type="PANTHER" id="PTHR12537:SF137">
    <property type="entry name" value="PUMILIO HOMOLOG 16-RELATED"/>
    <property type="match status" value="1"/>
</dbReference>
<keyword evidence="4" id="KW-0810">Translation regulation</keyword>
<dbReference type="PANTHER" id="PTHR12537">
    <property type="entry name" value="RNA BINDING PROTEIN PUMILIO-RELATED"/>
    <property type="match status" value="1"/>
</dbReference>
<dbReference type="InterPro" id="IPR016024">
    <property type="entry name" value="ARM-type_fold"/>
</dbReference>
<evidence type="ECO:0000256" key="4">
    <source>
        <dbReference type="ARBA" id="ARBA00022845"/>
    </source>
</evidence>
<name>A0A1R3H319_9ROSI</name>
<sequence length="466" mass="51504">MEKKKEKSVYSASESQNSYNLSLSFGSLCLSNAGVENNSAFAYSANSVIGFPSNGSLRGNMNIDGGQSSSFDGNRAGETMSKDRESVARDYLFGNNSNFLSGVAHRCSTSPLSGPKSQPVANANGGNCGGFRSLNPTHLLRKNTIFRSALTENGSKQLQHLLSLKEPSIINKIFVGVIKSIFELMTINQHGHSLFAQLIKSCSDDQLRIIMKRLTADPLVGNLIVTTSRTVIGSYSIMKLIEVLKRSPLIFKVITALQGGFFLMMISENGSRVIYKCLDVLDTRTNEFLYVAAISQCLNLAVHEHGCLSLINFIDKMRGQQHRFELLHVIAKHSLHLSQNPSGNYVVQKVVELDDPYLIQEICCQLKGHIAKLSLQKGGSHVVERMLNSRGMHQLAIELLESNNLLHVAQHRYGNYVVQVALNASKRAGSPIYQQLMMKLEQYLHCLQYGYARNVYNLIKAGVASQ</sequence>
<evidence type="ECO:0000313" key="9">
    <source>
        <dbReference type="Proteomes" id="UP000187203"/>
    </source>
</evidence>
<evidence type="ECO:0000256" key="5">
    <source>
        <dbReference type="ARBA" id="ARBA00022884"/>
    </source>
</evidence>
<feature type="domain" description="PUM-HD" evidence="7">
    <location>
        <begin position="115"/>
        <end position="463"/>
    </location>
</feature>
<evidence type="ECO:0000313" key="8">
    <source>
        <dbReference type="EMBL" id="OMO64729.1"/>
    </source>
</evidence>
<evidence type="ECO:0000259" key="7">
    <source>
        <dbReference type="PROSITE" id="PS50303"/>
    </source>
</evidence>
<dbReference type="OrthoDB" id="668540at2759"/>
<dbReference type="AlphaFoldDB" id="A0A1R3H319"/>
<dbReference type="EMBL" id="AWUE01020882">
    <property type="protein sequence ID" value="OMO64729.1"/>
    <property type="molecule type" value="Genomic_DNA"/>
</dbReference>
<comment type="caution">
    <text evidence="8">The sequence shown here is derived from an EMBL/GenBank/DDBJ whole genome shotgun (WGS) entry which is preliminary data.</text>
</comment>
<reference evidence="9" key="1">
    <citation type="submission" date="2013-09" db="EMBL/GenBank/DDBJ databases">
        <title>Corchorus olitorius genome sequencing.</title>
        <authorList>
            <person name="Alam M."/>
            <person name="Haque M.S."/>
            <person name="Islam M.S."/>
            <person name="Emdad E.M."/>
            <person name="Islam M.M."/>
            <person name="Ahmed B."/>
            <person name="Halim A."/>
            <person name="Hossen Q.M.M."/>
            <person name="Hossain M.Z."/>
            <person name="Ahmed R."/>
            <person name="Khan M.M."/>
            <person name="Islam R."/>
            <person name="Rashid M.M."/>
            <person name="Khan S.A."/>
            <person name="Rahman M.S."/>
            <person name="Alam M."/>
            <person name="Yahiya A.S."/>
            <person name="Khan M.S."/>
            <person name="Azam M.S."/>
            <person name="Haque T."/>
            <person name="Lashkar M.Z.H."/>
            <person name="Akhand A.I."/>
            <person name="Morshed G."/>
            <person name="Roy S."/>
            <person name="Uddin K.S."/>
            <person name="Rabeya T."/>
            <person name="Hossain A.S."/>
            <person name="Chowdhury A."/>
            <person name="Snigdha A.R."/>
            <person name="Mortoza M.S."/>
            <person name="Matin S.A."/>
            <person name="Hoque S.M.E."/>
            <person name="Islam M.K."/>
            <person name="Roy D.K."/>
            <person name="Haider R."/>
            <person name="Moosa M.M."/>
            <person name="Elias S.M."/>
            <person name="Hasan A.M."/>
            <person name="Jahan S."/>
            <person name="Shafiuddin M."/>
            <person name="Mahmood N."/>
            <person name="Shommy N.S."/>
        </authorList>
    </citation>
    <scope>NUCLEOTIDE SEQUENCE [LARGE SCALE GENOMIC DNA]</scope>
    <source>
        <strain evidence="9">cv. O-4</strain>
    </source>
</reference>
<accession>A0A1R3H319</accession>
<keyword evidence="9" id="KW-1185">Reference proteome</keyword>
<feature type="repeat" description="Pumilio" evidence="6">
    <location>
        <begin position="398"/>
        <end position="438"/>
    </location>
</feature>
<evidence type="ECO:0000256" key="3">
    <source>
        <dbReference type="ARBA" id="ARBA00022737"/>
    </source>
</evidence>
<proteinExistence type="predicted"/>
<keyword evidence="3" id="KW-0677">Repeat</keyword>
<dbReference type="PROSITE" id="PS50302">
    <property type="entry name" value="PUM"/>
    <property type="match status" value="1"/>
</dbReference>
<organism evidence="8 9">
    <name type="scientific">Corchorus olitorius</name>
    <dbReference type="NCBI Taxonomy" id="93759"/>
    <lineage>
        <taxon>Eukaryota</taxon>
        <taxon>Viridiplantae</taxon>
        <taxon>Streptophyta</taxon>
        <taxon>Embryophyta</taxon>
        <taxon>Tracheophyta</taxon>
        <taxon>Spermatophyta</taxon>
        <taxon>Magnoliopsida</taxon>
        <taxon>eudicotyledons</taxon>
        <taxon>Gunneridae</taxon>
        <taxon>Pentapetalae</taxon>
        <taxon>rosids</taxon>
        <taxon>malvids</taxon>
        <taxon>Malvales</taxon>
        <taxon>Malvaceae</taxon>
        <taxon>Grewioideae</taxon>
        <taxon>Apeibeae</taxon>
        <taxon>Corchorus</taxon>
    </lineage>
</organism>
<evidence type="ECO:0000256" key="1">
    <source>
        <dbReference type="ARBA" id="ARBA00004496"/>
    </source>
</evidence>
<comment type="subcellular location">
    <subcellularLocation>
        <location evidence="1">Cytoplasm</location>
    </subcellularLocation>
</comment>
<dbReference type="Gene3D" id="1.25.10.10">
    <property type="entry name" value="Leucine-rich Repeat Variant"/>
    <property type="match status" value="1"/>
</dbReference>
<dbReference type="GO" id="GO:0003729">
    <property type="term" value="F:mRNA binding"/>
    <property type="evidence" value="ECO:0007669"/>
    <property type="project" value="TreeGrafter"/>
</dbReference>
<evidence type="ECO:0000256" key="6">
    <source>
        <dbReference type="PROSITE-ProRule" id="PRU00317"/>
    </source>
</evidence>
<dbReference type="Pfam" id="PF00806">
    <property type="entry name" value="PUF"/>
    <property type="match status" value="6"/>
</dbReference>
<dbReference type="InterPro" id="IPR001313">
    <property type="entry name" value="Pumilio_RNA-bd_rpt"/>
</dbReference>
<dbReference type="GO" id="GO:0006417">
    <property type="term" value="P:regulation of translation"/>
    <property type="evidence" value="ECO:0007669"/>
    <property type="project" value="UniProtKB-KW"/>
</dbReference>
<dbReference type="InterPro" id="IPR011989">
    <property type="entry name" value="ARM-like"/>
</dbReference>
<evidence type="ECO:0000256" key="2">
    <source>
        <dbReference type="ARBA" id="ARBA00022490"/>
    </source>
</evidence>
<dbReference type="GO" id="GO:0005737">
    <property type="term" value="C:cytoplasm"/>
    <property type="evidence" value="ECO:0007669"/>
    <property type="project" value="UniProtKB-SubCell"/>
</dbReference>
<dbReference type="Proteomes" id="UP000187203">
    <property type="component" value="Unassembled WGS sequence"/>
</dbReference>
<protein>
    <recommendedName>
        <fullName evidence="7">PUM-HD domain-containing protein</fullName>
    </recommendedName>
</protein>
<dbReference type="SMART" id="SM00025">
    <property type="entry name" value="Pumilio"/>
    <property type="match status" value="7"/>
</dbReference>
<dbReference type="PROSITE" id="PS50303">
    <property type="entry name" value="PUM_HD"/>
    <property type="match status" value="1"/>
</dbReference>
<keyword evidence="5" id="KW-0694">RNA-binding</keyword>
<dbReference type="InterPro" id="IPR033133">
    <property type="entry name" value="PUM-HD"/>
</dbReference>
<dbReference type="SUPFAM" id="SSF48371">
    <property type="entry name" value="ARM repeat"/>
    <property type="match status" value="1"/>
</dbReference>